<dbReference type="EMBL" id="BK032829">
    <property type="protein sequence ID" value="DAF62852.1"/>
    <property type="molecule type" value="Genomic_DNA"/>
</dbReference>
<evidence type="ECO:0000313" key="1">
    <source>
        <dbReference type="EMBL" id="DAF62852.1"/>
    </source>
</evidence>
<organism evidence="1">
    <name type="scientific">Myoviridae sp. ctYGJ17</name>
    <dbReference type="NCBI Taxonomy" id="2827692"/>
    <lineage>
        <taxon>Viruses</taxon>
        <taxon>Duplodnaviria</taxon>
        <taxon>Heunggongvirae</taxon>
        <taxon>Uroviricota</taxon>
        <taxon>Caudoviricetes</taxon>
    </lineage>
</organism>
<name>A0A8S5THQ2_9CAUD</name>
<proteinExistence type="predicted"/>
<reference evidence="1" key="1">
    <citation type="journal article" date="2021" name="Proc. Natl. Acad. Sci. U.S.A.">
        <title>A Catalog of Tens of Thousands of Viruses from Human Metagenomes Reveals Hidden Associations with Chronic Diseases.</title>
        <authorList>
            <person name="Tisza M.J."/>
            <person name="Buck C.B."/>
        </authorList>
    </citation>
    <scope>NUCLEOTIDE SEQUENCE</scope>
    <source>
        <strain evidence="1">CtYGJ17</strain>
    </source>
</reference>
<accession>A0A8S5THQ2</accession>
<protein>
    <submittedName>
        <fullName evidence="1">Uncharacterized protein</fullName>
    </submittedName>
</protein>
<sequence length="37" mass="3945">MTGIAAKRSADTANRRCAGKAITPQELLLNSSERGTR</sequence>